<dbReference type="OrthoDB" id="3625784at2"/>
<gene>
    <name evidence="3" type="ORF">EDD28_2259</name>
</gene>
<organism evidence="3 4">
    <name type="scientific">Salana multivorans</name>
    <dbReference type="NCBI Taxonomy" id="120377"/>
    <lineage>
        <taxon>Bacteria</taxon>
        <taxon>Bacillati</taxon>
        <taxon>Actinomycetota</taxon>
        <taxon>Actinomycetes</taxon>
        <taxon>Micrococcales</taxon>
        <taxon>Beutenbergiaceae</taxon>
        <taxon>Salana</taxon>
    </lineage>
</organism>
<evidence type="ECO:0008006" key="5">
    <source>
        <dbReference type="Google" id="ProtNLM"/>
    </source>
</evidence>
<dbReference type="RefSeq" id="WP_123739671.1">
    <property type="nucleotide sequence ID" value="NZ_CALFQU010000018.1"/>
</dbReference>
<comment type="caution">
    <text evidence="3">The sequence shown here is derived from an EMBL/GenBank/DDBJ whole genome shotgun (WGS) entry which is preliminary data.</text>
</comment>
<dbReference type="InterPro" id="IPR046291">
    <property type="entry name" value="DUF6328"/>
</dbReference>
<feature type="transmembrane region" description="Helical" evidence="2">
    <location>
        <begin position="106"/>
        <end position="126"/>
    </location>
</feature>
<keyword evidence="2" id="KW-0472">Membrane</keyword>
<feature type="transmembrane region" description="Helical" evidence="2">
    <location>
        <begin position="64"/>
        <end position="86"/>
    </location>
</feature>
<accession>A0A3N2DD42</accession>
<dbReference type="AlphaFoldDB" id="A0A3N2DD42"/>
<protein>
    <recommendedName>
        <fullName evidence="5">Sodium:proton antiporter</fullName>
    </recommendedName>
</protein>
<dbReference type="EMBL" id="RKHQ01000001">
    <property type="protein sequence ID" value="ROR97657.1"/>
    <property type="molecule type" value="Genomic_DNA"/>
</dbReference>
<keyword evidence="2" id="KW-1133">Transmembrane helix</keyword>
<feature type="region of interest" description="Disordered" evidence="1">
    <location>
        <begin position="1"/>
        <end position="20"/>
    </location>
</feature>
<feature type="transmembrane region" description="Helical" evidence="2">
    <location>
        <begin position="132"/>
        <end position="157"/>
    </location>
</feature>
<feature type="compositionally biased region" description="Pro residues" evidence="1">
    <location>
        <begin position="1"/>
        <end position="15"/>
    </location>
</feature>
<evidence type="ECO:0000313" key="3">
    <source>
        <dbReference type="EMBL" id="ROR97657.1"/>
    </source>
</evidence>
<sequence length="186" mass="20164">MPTVIPPGDSPPPPENEAERTNRNFDELLQELRVMQTGVQLLTGFLLTLPFQARFADLDAYQRVLYLVLVALAVLTTGILIAPVSIHRALFRRGYKRPLVLVSDRLARLALVLLALVVTGTAMLAFDVVVSRAAGIAIGVVAAAALLGLWLVVPWSIAHRIHLRHRPDDPEPSAQHPGDAAGRIGP</sequence>
<reference evidence="3 4" key="1">
    <citation type="submission" date="2018-11" db="EMBL/GenBank/DDBJ databases">
        <title>Sequencing the genomes of 1000 actinobacteria strains.</title>
        <authorList>
            <person name="Klenk H.-P."/>
        </authorList>
    </citation>
    <scope>NUCLEOTIDE SEQUENCE [LARGE SCALE GENOMIC DNA]</scope>
    <source>
        <strain evidence="3 4">DSM 13521</strain>
    </source>
</reference>
<dbReference type="Pfam" id="PF19853">
    <property type="entry name" value="DUF6328"/>
    <property type="match status" value="1"/>
</dbReference>
<dbReference type="Proteomes" id="UP000275356">
    <property type="component" value="Unassembled WGS sequence"/>
</dbReference>
<name>A0A3N2DD42_9MICO</name>
<keyword evidence="2" id="KW-0812">Transmembrane</keyword>
<keyword evidence="4" id="KW-1185">Reference proteome</keyword>
<proteinExistence type="predicted"/>
<feature type="region of interest" description="Disordered" evidence="1">
    <location>
        <begin position="166"/>
        <end position="186"/>
    </location>
</feature>
<evidence type="ECO:0000256" key="1">
    <source>
        <dbReference type="SAM" id="MobiDB-lite"/>
    </source>
</evidence>
<evidence type="ECO:0000313" key="4">
    <source>
        <dbReference type="Proteomes" id="UP000275356"/>
    </source>
</evidence>
<evidence type="ECO:0000256" key="2">
    <source>
        <dbReference type="SAM" id="Phobius"/>
    </source>
</evidence>